<name>A0A2G9TZU3_TELCI</name>
<protein>
    <recommendedName>
        <fullName evidence="9">Major facilitator superfamily (MFS) profile domain-containing protein</fullName>
    </recommendedName>
</protein>
<dbReference type="EMBL" id="KZ350822">
    <property type="protein sequence ID" value="PIO63503.1"/>
    <property type="molecule type" value="Genomic_DNA"/>
</dbReference>
<evidence type="ECO:0000256" key="3">
    <source>
        <dbReference type="ARBA" id="ARBA00022989"/>
    </source>
</evidence>
<evidence type="ECO:0000256" key="4">
    <source>
        <dbReference type="ARBA" id="ARBA00023136"/>
    </source>
</evidence>
<sequence>MASAAEEQRMVDSDPSEPLPLAQRKPSIQKPEDILDRLGARHRRLVIAIVSCSFVWGFGALSIMSSAFTSIDCGNCTDAMITVVSEGANLVAWVTAYEHTHPDLRSFTTFLFGATWVLGYSVVALLAYISATWREMMIWGAGSTFLFTLWCWRFVPETLHFLVSRRRAKSIHDWLSGVHYSSAHHTDITALLQQPADNSSSEKTCDNFVYFGLSLYSTQLAGNPYMNYLLLGLVELPAYIAGPILLEKYGRKLVVSGTHLLAAVCFLLPAFAG</sequence>
<evidence type="ECO:0008006" key="9">
    <source>
        <dbReference type="Google" id="ProtNLM"/>
    </source>
</evidence>
<feature type="transmembrane region" description="Helical" evidence="6">
    <location>
        <begin position="136"/>
        <end position="155"/>
    </location>
</feature>
<keyword evidence="4 6" id="KW-0472">Membrane</keyword>
<keyword evidence="3 6" id="KW-1133">Transmembrane helix</keyword>
<dbReference type="PANTHER" id="PTHR24064">
    <property type="entry name" value="SOLUTE CARRIER FAMILY 22 MEMBER"/>
    <property type="match status" value="1"/>
</dbReference>
<evidence type="ECO:0000256" key="5">
    <source>
        <dbReference type="SAM" id="MobiDB-lite"/>
    </source>
</evidence>
<reference evidence="7 8" key="1">
    <citation type="submission" date="2015-09" db="EMBL/GenBank/DDBJ databases">
        <title>Draft genome of the parasitic nematode Teladorsagia circumcincta isolate WARC Sus (inbred).</title>
        <authorList>
            <person name="Mitreva M."/>
        </authorList>
    </citation>
    <scope>NUCLEOTIDE SEQUENCE [LARGE SCALE GENOMIC DNA]</scope>
    <source>
        <strain evidence="7 8">S</strain>
    </source>
</reference>
<dbReference type="Proteomes" id="UP000230423">
    <property type="component" value="Unassembled WGS sequence"/>
</dbReference>
<feature type="compositionally biased region" description="Basic and acidic residues" evidence="5">
    <location>
        <begin position="1"/>
        <end position="12"/>
    </location>
</feature>
<evidence type="ECO:0000256" key="6">
    <source>
        <dbReference type="SAM" id="Phobius"/>
    </source>
</evidence>
<dbReference type="SUPFAM" id="SSF103473">
    <property type="entry name" value="MFS general substrate transporter"/>
    <property type="match status" value="1"/>
</dbReference>
<feature type="transmembrane region" description="Helical" evidence="6">
    <location>
        <begin position="253"/>
        <end position="272"/>
    </location>
</feature>
<feature type="non-terminal residue" evidence="7">
    <location>
        <position position="273"/>
    </location>
</feature>
<evidence type="ECO:0000313" key="8">
    <source>
        <dbReference type="Proteomes" id="UP000230423"/>
    </source>
</evidence>
<organism evidence="7 8">
    <name type="scientific">Teladorsagia circumcincta</name>
    <name type="common">Brown stomach worm</name>
    <name type="synonym">Ostertagia circumcincta</name>
    <dbReference type="NCBI Taxonomy" id="45464"/>
    <lineage>
        <taxon>Eukaryota</taxon>
        <taxon>Metazoa</taxon>
        <taxon>Ecdysozoa</taxon>
        <taxon>Nematoda</taxon>
        <taxon>Chromadorea</taxon>
        <taxon>Rhabditida</taxon>
        <taxon>Rhabditina</taxon>
        <taxon>Rhabditomorpha</taxon>
        <taxon>Strongyloidea</taxon>
        <taxon>Trichostrongylidae</taxon>
        <taxon>Teladorsagia</taxon>
    </lineage>
</organism>
<dbReference type="OrthoDB" id="5296287at2759"/>
<dbReference type="InterPro" id="IPR036259">
    <property type="entry name" value="MFS_trans_sf"/>
</dbReference>
<gene>
    <name evidence="7" type="ORF">TELCIR_14896</name>
</gene>
<keyword evidence="8" id="KW-1185">Reference proteome</keyword>
<proteinExistence type="predicted"/>
<evidence type="ECO:0000313" key="7">
    <source>
        <dbReference type="EMBL" id="PIO63503.1"/>
    </source>
</evidence>
<feature type="transmembrane region" description="Helical" evidence="6">
    <location>
        <begin position="45"/>
        <end position="64"/>
    </location>
</feature>
<feature type="transmembrane region" description="Helical" evidence="6">
    <location>
        <begin position="225"/>
        <end position="246"/>
    </location>
</feature>
<dbReference type="GO" id="GO:0016020">
    <property type="term" value="C:membrane"/>
    <property type="evidence" value="ECO:0007669"/>
    <property type="project" value="UniProtKB-SubCell"/>
</dbReference>
<dbReference type="Gene3D" id="1.20.1250.20">
    <property type="entry name" value="MFS general substrate transporter like domains"/>
    <property type="match status" value="1"/>
</dbReference>
<evidence type="ECO:0000256" key="1">
    <source>
        <dbReference type="ARBA" id="ARBA00004141"/>
    </source>
</evidence>
<keyword evidence="2 6" id="KW-0812">Transmembrane</keyword>
<dbReference type="AlphaFoldDB" id="A0A2G9TZU3"/>
<comment type="subcellular location">
    <subcellularLocation>
        <location evidence="1">Membrane</location>
        <topology evidence="1">Multi-pass membrane protein</topology>
    </subcellularLocation>
</comment>
<feature type="region of interest" description="Disordered" evidence="5">
    <location>
        <begin position="1"/>
        <end position="26"/>
    </location>
</feature>
<feature type="transmembrane region" description="Helical" evidence="6">
    <location>
        <begin position="107"/>
        <end position="129"/>
    </location>
</feature>
<evidence type="ECO:0000256" key="2">
    <source>
        <dbReference type="ARBA" id="ARBA00022692"/>
    </source>
</evidence>
<accession>A0A2G9TZU3</accession>